<name>A0ABS1D2I4_9PROT</name>
<reference evidence="3 4" key="1">
    <citation type="journal article" date="2020" name="Microorganisms">
        <title>Osmotic Adaptation and Compatible Solute Biosynthesis of Phototrophic Bacteria as Revealed from Genome Analyses.</title>
        <authorList>
            <person name="Imhoff J.F."/>
            <person name="Rahn T."/>
            <person name="Kunzel S."/>
            <person name="Keller A."/>
            <person name="Neulinger S.C."/>
        </authorList>
    </citation>
    <scope>NUCLEOTIDE SEQUENCE [LARGE SCALE GENOMIC DNA]</scope>
    <source>
        <strain evidence="3 4">DSM 15382</strain>
    </source>
</reference>
<dbReference type="EMBL" id="NRSG01000245">
    <property type="protein sequence ID" value="MBK1661047.1"/>
    <property type="molecule type" value="Genomic_DNA"/>
</dbReference>
<dbReference type="Proteomes" id="UP000697995">
    <property type="component" value="Unassembled WGS sequence"/>
</dbReference>
<comment type="caution">
    <text evidence="3">The sequence shown here is derived from an EMBL/GenBank/DDBJ whole genome shotgun (WGS) entry which is preliminary data.</text>
</comment>
<gene>
    <name evidence="3" type="ORF">CKO45_22790</name>
</gene>
<dbReference type="PANTHER" id="PTHR30143:SF0">
    <property type="entry name" value="2-KETO-4-PENTENOATE HYDRATASE"/>
    <property type="match status" value="1"/>
</dbReference>
<keyword evidence="4" id="KW-1185">Reference proteome</keyword>
<evidence type="ECO:0000256" key="1">
    <source>
        <dbReference type="ARBA" id="ARBA00023239"/>
    </source>
</evidence>
<dbReference type="InterPro" id="IPR011234">
    <property type="entry name" value="Fumarylacetoacetase-like_C"/>
</dbReference>
<protein>
    <recommendedName>
        <fullName evidence="2">Fumarylacetoacetase-like C-terminal domain-containing protein</fullName>
    </recommendedName>
</protein>
<proteinExistence type="predicted"/>
<evidence type="ECO:0000313" key="4">
    <source>
        <dbReference type="Proteomes" id="UP000697995"/>
    </source>
</evidence>
<dbReference type="InterPro" id="IPR050772">
    <property type="entry name" value="Hydratase-Decarb/MhpD_sf"/>
</dbReference>
<sequence length="264" mass="27271">MLARLLFRRRQDGVVLPVADLAGSPADLTAAYAVQDALDGLFRAEAGHRAIGYKIAGTNPASRAHLRIDAPFFGRLYDGMASATPAALAFRPGFLRVHEPEIALQVGRDLPAAEAPFDADAMAAATRAVLPAIEIIGTPLDPWSQAGVANLAADNAAFGHWIMGAPVTDWRGLDLLDGAVTVWIDGQHAATGKGRNVDDGAFGAAAWLANALAGRGVSLKAGDYITTGSVTPPIPVQPGQHVRADFGGLGSVEVQVLDAPGTAS</sequence>
<evidence type="ECO:0000259" key="2">
    <source>
        <dbReference type="Pfam" id="PF01557"/>
    </source>
</evidence>
<dbReference type="InterPro" id="IPR036663">
    <property type="entry name" value="Fumarylacetoacetase_C_sf"/>
</dbReference>
<dbReference type="PANTHER" id="PTHR30143">
    <property type="entry name" value="ACID HYDRATASE"/>
    <property type="match status" value="1"/>
</dbReference>
<organism evidence="3 4">
    <name type="scientific">Paracraurococcus ruber</name>
    <dbReference type="NCBI Taxonomy" id="77675"/>
    <lineage>
        <taxon>Bacteria</taxon>
        <taxon>Pseudomonadati</taxon>
        <taxon>Pseudomonadota</taxon>
        <taxon>Alphaproteobacteria</taxon>
        <taxon>Acetobacterales</taxon>
        <taxon>Roseomonadaceae</taxon>
        <taxon>Paracraurococcus</taxon>
    </lineage>
</organism>
<dbReference type="SUPFAM" id="SSF56529">
    <property type="entry name" value="FAH"/>
    <property type="match status" value="1"/>
</dbReference>
<evidence type="ECO:0000313" key="3">
    <source>
        <dbReference type="EMBL" id="MBK1661047.1"/>
    </source>
</evidence>
<keyword evidence="1" id="KW-0456">Lyase</keyword>
<dbReference type="Gene3D" id="3.90.850.10">
    <property type="entry name" value="Fumarylacetoacetase-like, C-terminal domain"/>
    <property type="match status" value="1"/>
</dbReference>
<accession>A0ABS1D2I4</accession>
<dbReference type="Pfam" id="PF01557">
    <property type="entry name" value="FAA_hydrolase"/>
    <property type="match status" value="1"/>
</dbReference>
<feature type="domain" description="Fumarylacetoacetase-like C-terminal" evidence="2">
    <location>
        <begin position="98"/>
        <end position="256"/>
    </location>
</feature>